<protein>
    <submittedName>
        <fullName evidence="1">Predicted protein</fullName>
    </submittedName>
</protein>
<proteinExistence type="predicted"/>
<evidence type="ECO:0000313" key="1">
    <source>
        <dbReference type="EMBL" id="EFE71944.2"/>
    </source>
</evidence>
<dbReference type="AlphaFoldDB" id="D6A8G1"/>
<dbReference type="Proteomes" id="UP000003824">
    <property type="component" value="Unassembled WGS sequence"/>
</dbReference>
<evidence type="ECO:0000313" key="2">
    <source>
        <dbReference type="Proteomes" id="UP000003824"/>
    </source>
</evidence>
<reference evidence="2" key="1">
    <citation type="submission" date="2008-12" db="EMBL/GenBank/DDBJ databases">
        <title>Annotation of Streptomyces ghanaensis ATCC 14672.</title>
        <authorList>
            <consortium name="The Broad Institute Genome Sequencing Platform"/>
            <consortium name="Broad Institute Microbial Sequencing Center"/>
            <person name="Fischbach M."/>
            <person name="Ward D."/>
            <person name="Young S."/>
            <person name="Kodira C.D."/>
            <person name="Zeng Q."/>
            <person name="Koehrsen M."/>
            <person name="Godfrey P."/>
            <person name="Alvarado L."/>
            <person name="Berlin A.M."/>
            <person name="Borenstein D."/>
            <person name="Chen Z."/>
            <person name="Engels R."/>
            <person name="Freedman E."/>
            <person name="Gellesch M."/>
            <person name="Goldberg J."/>
            <person name="Griggs A."/>
            <person name="Gujja S."/>
            <person name="Heiman D.I."/>
            <person name="Hepburn T.A."/>
            <person name="Howarth C."/>
            <person name="Jen D."/>
            <person name="Larson L."/>
            <person name="Lewis B."/>
            <person name="Mehta T."/>
            <person name="Park D."/>
            <person name="Pearson M."/>
            <person name="Roberts A."/>
            <person name="Saif S."/>
            <person name="Shea T.D."/>
            <person name="Shenoy N."/>
            <person name="Sisk P."/>
            <person name="Stolte C."/>
            <person name="Sykes S.N."/>
            <person name="Walk T."/>
            <person name="White J."/>
            <person name="Yandava C."/>
            <person name="Straight P."/>
            <person name="Clardy J."/>
            <person name="Hung D."/>
            <person name="Kolter R."/>
            <person name="Mekalanos J."/>
            <person name="Walker S."/>
            <person name="Walsh C.T."/>
            <person name="Wieland B.L.C."/>
            <person name="Ilzarbe M."/>
            <person name="Galagan J."/>
            <person name="Nusbaum C."/>
            <person name="Birren B."/>
        </authorList>
    </citation>
    <scope>NUCLEOTIDE SEQUENCE [LARGE SCALE GENOMIC DNA]</scope>
    <source>
        <strain evidence="2">ATCC 14672 / DSM 40746 / JCM 4963 / KCTC 9882 / NRRL B-12104 / FH 1290</strain>
    </source>
</reference>
<gene>
    <name evidence="1" type="ORF">SSFG_07180</name>
</gene>
<accession>D6A8G1</accession>
<name>D6A8G1_STRV1</name>
<sequence length="53" mass="6460">MMHAWAHDLTRRYVQAKTERRPYPSGLPDACWELTEPVLRRRFLWCDRSLSRT</sequence>
<organism evidence="1 2">
    <name type="scientific">Streptomyces viridosporus (strain ATCC 14672 / DSM 40746 / JCM 4963 / KCTC 9882 / NRRL B-12104 / FH 1290)</name>
    <name type="common">Streptomyces ghanaensis</name>
    <dbReference type="NCBI Taxonomy" id="566461"/>
    <lineage>
        <taxon>Bacteria</taxon>
        <taxon>Bacillati</taxon>
        <taxon>Actinomycetota</taxon>
        <taxon>Actinomycetes</taxon>
        <taxon>Kitasatosporales</taxon>
        <taxon>Streptomycetaceae</taxon>
        <taxon>Streptomyces</taxon>
    </lineage>
</organism>
<dbReference type="EMBL" id="DS999641">
    <property type="protein sequence ID" value="EFE71944.2"/>
    <property type="molecule type" value="Genomic_DNA"/>
</dbReference>